<sequence>MSFHTFPFELGSNSIPGRNSLYSQARAPRSTQPHHFDALIDPGLHNNALPSLVLPEDAAFLQVQNFGGNESAIALHPQHGAEFHHLFHGTGPRHSSPSSQPFSSNSSSAQSPPTESDCCYDGLNAPLTPPEFMQMPPFTLSPPYDKCEDFPSQPLSIDRSAFYDNNCLDPSTIAPISYSSNEGPVSYSSNEAQGDGINIGYQEIIHFDHHGSHSPDDAIFNVASHIQHMYPQGTSSDDLFYYHAPSNRTLVEECAQNTEETCAAAAAKEAPTQQMPSDKKYPRIRRPTGKSRKPQGITKRSSTSPETATRSQRNTFSTSDPPPRLLSASFKHCAQCAQTFKDESALQKHVKKEHTRPFVCVFHYAGCASVFATKNEWKRHVASQHLALTYWLCTYDNCAQTKGPATQNRSTDLPSFGSIFNRKDLFTQHVRRMHQHEPKGIRSKEQTPEKNERLRLMQEGALHERCQLPQYMKCPVQLCSMDFHGAGAWDERMEHCARHLEAAATGQEGPVQFGGDHDRTLTDWAEMKGVNVVKRTQTGWELCNPLKGIDMAKLNVGGLPESDAEGEDF</sequence>
<dbReference type="EMBL" id="KL660744">
    <property type="protein sequence ID" value="KFA63288.1"/>
    <property type="molecule type" value="Genomic_DNA"/>
</dbReference>
<dbReference type="Gene3D" id="3.30.160.60">
    <property type="entry name" value="Classic Zinc Finger"/>
    <property type="match status" value="1"/>
</dbReference>
<protein>
    <recommendedName>
        <fullName evidence="3">C2H2-type domain-containing protein</fullName>
    </recommendedName>
</protein>
<dbReference type="PROSITE" id="PS50157">
    <property type="entry name" value="ZINC_FINGER_C2H2_2"/>
    <property type="match status" value="1"/>
</dbReference>
<dbReference type="Proteomes" id="UP000028524">
    <property type="component" value="Unassembled WGS sequence"/>
</dbReference>
<dbReference type="GO" id="GO:0003700">
    <property type="term" value="F:DNA-binding transcription factor activity"/>
    <property type="evidence" value="ECO:0007669"/>
    <property type="project" value="InterPro"/>
</dbReference>
<gene>
    <name evidence="4" type="ORF">S40285_07788</name>
</gene>
<proteinExistence type="predicted"/>
<dbReference type="InParanoid" id="A0A084QH53"/>
<keyword evidence="1" id="KW-0479">Metal-binding</keyword>
<feature type="compositionally biased region" description="Basic residues" evidence="2">
    <location>
        <begin position="282"/>
        <end position="293"/>
    </location>
</feature>
<dbReference type="PANTHER" id="PTHR23225">
    <property type="entry name" value="ZINC FINGER PROTEIN"/>
    <property type="match status" value="1"/>
</dbReference>
<feature type="compositionally biased region" description="Polar residues" evidence="2">
    <location>
        <begin position="298"/>
        <end position="319"/>
    </location>
</feature>
<dbReference type="InterPro" id="IPR039970">
    <property type="entry name" value="TF_Grauzone"/>
</dbReference>
<dbReference type="GO" id="GO:0008270">
    <property type="term" value="F:zinc ion binding"/>
    <property type="evidence" value="ECO:0007669"/>
    <property type="project" value="UniProtKB-KW"/>
</dbReference>
<dbReference type="STRING" id="1283841.A0A084QH53"/>
<keyword evidence="1" id="KW-0862">Zinc</keyword>
<feature type="compositionally biased region" description="Low complexity" evidence="2">
    <location>
        <begin position="95"/>
        <end position="116"/>
    </location>
</feature>
<dbReference type="HOGENOM" id="CLU_024592_0_0_1"/>
<accession>A0A084QH53</accession>
<dbReference type="OrthoDB" id="5388486at2759"/>
<evidence type="ECO:0000256" key="2">
    <source>
        <dbReference type="SAM" id="MobiDB-lite"/>
    </source>
</evidence>
<evidence type="ECO:0000259" key="3">
    <source>
        <dbReference type="PROSITE" id="PS50157"/>
    </source>
</evidence>
<evidence type="ECO:0000256" key="1">
    <source>
        <dbReference type="PROSITE-ProRule" id="PRU00042"/>
    </source>
</evidence>
<dbReference type="SMART" id="SM00355">
    <property type="entry name" value="ZnF_C2H2"/>
    <property type="match status" value="3"/>
</dbReference>
<feature type="region of interest" description="Disordered" evidence="2">
    <location>
        <begin position="84"/>
        <end position="121"/>
    </location>
</feature>
<organism evidence="4 5">
    <name type="scientific">Stachybotrys chlorohalonatus (strain IBT 40285)</name>
    <dbReference type="NCBI Taxonomy" id="1283841"/>
    <lineage>
        <taxon>Eukaryota</taxon>
        <taxon>Fungi</taxon>
        <taxon>Dikarya</taxon>
        <taxon>Ascomycota</taxon>
        <taxon>Pezizomycotina</taxon>
        <taxon>Sordariomycetes</taxon>
        <taxon>Hypocreomycetidae</taxon>
        <taxon>Hypocreales</taxon>
        <taxon>Stachybotryaceae</taxon>
        <taxon>Stachybotrys</taxon>
    </lineage>
</organism>
<dbReference type="PROSITE" id="PS00028">
    <property type="entry name" value="ZINC_FINGER_C2H2_1"/>
    <property type="match status" value="1"/>
</dbReference>
<dbReference type="PANTHER" id="PTHR23225:SF2">
    <property type="entry name" value="AT09679P-RELATED"/>
    <property type="match status" value="1"/>
</dbReference>
<feature type="region of interest" description="Disordered" evidence="2">
    <location>
        <begin position="265"/>
        <end position="321"/>
    </location>
</feature>
<feature type="domain" description="C2H2-type" evidence="3">
    <location>
        <begin position="331"/>
        <end position="355"/>
    </location>
</feature>
<dbReference type="InterPro" id="IPR013087">
    <property type="entry name" value="Znf_C2H2_type"/>
</dbReference>
<dbReference type="AlphaFoldDB" id="A0A084QH53"/>
<reference evidence="4 5" key="1">
    <citation type="journal article" date="2014" name="BMC Genomics">
        <title>Comparative genome sequencing reveals chemotype-specific gene clusters in the toxigenic black mold Stachybotrys.</title>
        <authorList>
            <person name="Semeiks J."/>
            <person name="Borek D."/>
            <person name="Otwinowski Z."/>
            <person name="Grishin N.V."/>
        </authorList>
    </citation>
    <scope>NUCLEOTIDE SEQUENCE [LARGE SCALE GENOMIC DNA]</scope>
    <source>
        <strain evidence="4 5">IBT 40285</strain>
    </source>
</reference>
<name>A0A084QH53_STAC4</name>
<keyword evidence="1" id="KW-0863">Zinc-finger</keyword>
<feature type="compositionally biased region" description="Low complexity" evidence="2">
    <location>
        <begin position="265"/>
        <end position="274"/>
    </location>
</feature>
<evidence type="ECO:0000313" key="4">
    <source>
        <dbReference type="EMBL" id="KFA63288.1"/>
    </source>
</evidence>
<keyword evidence="5" id="KW-1185">Reference proteome</keyword>
<evidence type="ECO:0000313" key="5">
    <source>
        <dbReference type="Proteomes" id="UP000028524"/>
    </source>
</evidence>